<organism evidence="1">
    <name type="scientific">marine metagenome</name>
    <dbReference type="NCBI Taxonomy" id="408172"/>
    <lineage>
        <taxon>unclassified sequences</taxon>
        <taxon>metagenomes</taxon>
        <taxon>ecological metagenomes</taxon>
    </lineage>
</organism>
<proteinExistence type="predicted"/>
<sequence length="74" mass="8550">MYKVFVNQYVIVLTNKVQFGTKITVLPLKETSLSDILKKLKKQKIIFLYHHNPNKLISHFKKKLKLVRAGGGIV</sequence>
<name>A0A382JS33_9ZZZZ</name>
<evidence type="ECO:0000313" key="1">
    <source>
        <dbReference type="EMBL" id="SVC14559.1"/>
    </source>
</evidence>
<reference evidence="1" key="1">
    <citation type="submission" date="2018-05" db="EMBL/GenBank/DDBJ databases">
        <authorList>
            <person name="Lanie J.A."/>
            <person name="Ng W.-L."/>
            <person name="Kazmierczak K.M."/>
            <person name="Andrzejewski T.M."/>
            <person name="Davidsen T.M."/>
            <person name="Wayne K.J."/>
            <person name="Tettelin H."/>
            <person name="Glass J.I."/>
            <person name="Rusch D."/>
            <person name="Podicherti R."/>
            <person name="Tsui H.-C.T."/>
            <person name="Winkler M.E."/>
        </authorList>
    </citation>
    <scope>NUCLEOTIDE SEQUENCE</scope>
</reference>
<dbReference type="EMBL" id="UINC01075910">
    <property type="protein sequence ID" value="SVC14559.1"/>
    <property type="molecule type" value="Genomic_DNA"/>
</dbReference>
<gene>
    <name evidence="1" type="ORF">METZ01_LOCUS267413</name>
</gene>
<dbReference type="AlphaFoldDB" id="A0A382JS33"/>
<protein>
    <submittedName>
        <fullName evidence="1">Uncharacterized protein</fullName>
    </submittedName>
</protein>
<accession>A0A382JS33</accession>
<feature type="non-terminal residue" evidence="1">
    <location>
        <position position="74"/>
    </location>
</feature>